<name>A0A3B0XPM0_9ZZZZ</name>
<sequence length="124" mass="14105">MYMQSNAQYQDEPQFQRDVSSTAKLFSFNRSVFMSERVWKDCVELTGIKGRNVDELAVLQRLRHVLFMASSALHGRVTDMECEFSIHRVPNDGAACKPEQTTLKLIASISELNQSQVTIKHPGE</sequence>
<accession>A0A3B0XPM0</accession>
<dbReference type="EMBL" id="UOFH01000002">
    <property type="protein sequence ID" value="VAW58286.1"/>
    <property type="molecule type" value="Genomic_DNA"/>
</dbReference>
<protein>
    <submittedName>
        <fullName evidence="1">Uncharacterized protein</fullName>
    </submittedName>
</protein>
<dbReference type="AlphaFoldDB" id="A0A3B0XPM0"/>
<gene>
    <name evidence="1" type="ORF">MNBD_GAMMA08-2785</name>
</gene>
<reference evidence="1" key="1">
    <citation type="submission" date="2018-06" db="EMBL/GenBank/DDBJ databases">
        <authorList>
            <person name="Zhirakovskaya E."/>
        </authorList>
    </citation>
    <scope>NUCLEOTIDE SEQUENCE</scope>
</reference>
<evidence type="ECO:0000313" key="1">
    <source>
        <dbReference type="EMBL" id="VAW58286.1"/>
    </source>
</evidence>
<organism evidence="1">
    <name type="scientific">hydrothermal vent metagenome</name>
    <dbReference type="NCBI Taxonomy" id="652676"/>
    <lineage>
        <taxon>unclassified sequences</taxon>
        <taxon>metagenomes</taxon>
        <taxon>ecological metagenomes</taxon>
    </lineage>
</organism>
<proteinExistence type="predicted"/>